<name>A0A1F4REK2_UNCSA</name>
<evidence type="ECO:0000256" key="7">
    <source>
        <dbReference type="ARBA" id="ARBA00023145"/>
    </source>
</evidence>
<protein>
    <submittedName>
        <fullName evidence="11">S-adenosylmethionine decarboxylase proenzyme</fullName>
    </submittedName>
</protein>
<keyword evidence="3" id="KW-0210">Decarboxylase</keyword>
<evidence type="ECO:0000256" key="10">
    <source>
        <dbReference type="ARBA" id="ARBA00023317"/>
    </source>
</evidence>
<dbReference type="AlphaFoldDB" id="A0A1F4REK2"/>
<dbReference type="PANTHER" id="PTHR33866">
    <property type="entry name" value="S-ADENOSYLMETHIONINE DECARBOXYLASE PROENZYME"/>
    <property type="match status" value="1"/>
</dbReference>
<keyword evidence="10" id="KW-0670">Pyruvate</keyword>
<comment type="caution">
    <text evidence="11">The sequence shown here is derived from an EMBL/GenBank/DDBJ whole genome shotgun (WGS) entry which is preliminary data.</text>
</comment>
<dbReference type="PANTHER" id="PTHR33866:SF2">
    <property type="entry name" value="S-ADENOSYLMETHIONINE DECARBOXYLASE PROENZYME"/>
    <property type="match status" value="1"/>
</dbReference>
<proteinExistence type="predicted"/>
<evidence type="ECO:0000256" key="9">
    <source>
        <dbReference type="ARBA" id="ARBA00023270"/>
    </source>
</evidence>
<evidence type="ECO:0000256" key="2">
    <source>
        <dbReference type="ARBA" id="ARBA00022691"/>
    </source>
</evidence>
<evidence type="ECO:0000256" key="3">
    <source>
        <dbReference type="ARBA" id="ARBA00022793"/>
    </source>
</evidence>
<dbReference type="InterPro" id="IPR003826">
    <property type="entry name" value="AdoMetDC_fam_prok"/>
</dbReference>
<dbReference type="SUPFAM" id="SSF56276">
    <property type="entry name" value="S-adenosylmethionine decarboxylase"/>
    <property type="match status" value="1"/>
</dbReference>
<dbReference type="GO" id="GO:0005829">
    <property type="term" value="C:cytosol"/>
    <property type="evidence" value="ECO:0007669"/>
    <property type="project" value="TreeGrafter"/>
</dbReference>
<evidence type="ECO:0000256" key="8">
    <source>
        <dbReference type="ARBA" id="ARBA00023239"/>
    </source>
</evidence>
<keyword evidence="8" id="KW-0456">Lyase</keyword>
<reference evidence="11 12" key="1">
    <citation type="journal article" date="2016" name="Nat. Commun.">
        <title>Thousands of microbial genomes shed light on interconnected biogeochemical processes in an aquifer system.</title>
        <authorList>
            <person name="Anantharaman K."/>
            <person name="Brown C.T."/>
            <person name="Hug L.A."/>
            <person name="Sharon I."/>
            <person name="Castelle C.J."/>
            <person name="Probst A.J."/>
            <person name="Thomas B.C."/>
            <person name="Singh A."/>
            <person name="Wilkins M.J."/>
            <person name="Karaoz U."/>
            <person name="Brodie E.L."/>
            <person name="Williams K.H."/>
            <person name="Hubbard S.S."/>
            <person name="Banfield J.F."/>
        </authorList>
    </citation>
    <scope>NUCLEOTIDE SEQUENCE [LARGE SCALE GENOMIC DNA]</scope>
</reference>
<evidence type="ECO:0000313" key="12">
    <source>
        <dbReference type="Proteomes" id="UP000176938"/>
    </source>
</evidence>
<evidence type="ECO:0000256" key="5">
    <source>
        <dbReference type="ARBA" id="ARBA00023066"/>
    </source>
</evidence>
<dbReference type="Pfam" id="PF02675">
    <property type="entry name" value="AdoMet_dc"/>
    <property type="match status" value="1"/>
</dbReference>
<keyword evidence="4" id="KW-0068">Autocatalytic cleavage</keyword>
<keyword evidence="5" id="KW-0745">Spermidine biosynthesis</keyword>
<dbReference type="InterPro" id="IPR017716">
    <property type="entry name" value="S-AdoMet_deCOase_pro-enz"/>
</dbReference>
<comment type="cofactor">
    <cofactor evidence="1">
        <name>pyruvate</name>
        <dbReference type="ChEBI" id="CHEBI:15361"/>
    </cofactor>
</comment>
<keyword evidence="9" id="KW-0704">Schiff base</keyword>
<accession>A0A1F4REK2</accession>
<dbReference type="GO" id="GO:0004014">
    <property type="term" value="F:adenosylmethionine decarboxylase activity"/>
    <property type="evidence" value="ECO:0007669"/>
    <property type="project" value="InterPro"/>
</dbReference>
<dbReference type="NCBIfam" id="TIGR03330">
    <property type="entry name" value="SAM_DCase_Bsu"/>
    <property type="match status" value="1"/>
</dbReference>
<evidence type="ECO:0000313" key="11">
    <source>
        <dbReference type="EMBL" id="OGC06607.1"/>
    </source>
</evidence>
<keyword evidence="6" id="KW-0620">Polyamine biosynthesis</keyword>
<dbReference type="EMBL" id="METP01000017">
    <property type="protein sequence ID" value="OGC06607.1"/>
    <property type="molecule type" value="Genomic_DNA"/>
</dbReference>
<evidence type="ECO:0000256" key="4">
    <source>
        <dbReference type="ARBA" id="ARBA00022813"/>
    </source>
</evidence>
<gene>
    <name evidence="11" type="ORF">A3H38_05475</name>
</gene>
<organism evidence="11 12">
    <name type="scientific">candidate division WOR-1 bacterium RIFCSPLOWO2_02_FULL_46_20</name>
    <dbReference type="NCBI Taxonomy" id="1802567"/>
    <lineage>
        <taxon>Bacteria</taxon>
        <taxon>Bacillati</taxon>
        <taxon>Saganbacteria</taxon>
    </lineage>
</organism>
<dbReference type="Proteomes" id="UP000176938">
    <property type="component" value="Unassembled WGS sequence"/>
</dbReference>
<dbReference type="Gene3D" id="3.60.90.10">
    <property type="entry name" value="S-adenosylmethionine decarboxylase"/>
    <property type="match status" value="1"/>
</dbReference>
<keyword evidence="2" id="KW-0949">S-adenosyl-L-methionine</keyword>
<evidence type="ECO:0000256" key="6">
    <source>
        <dbReference type="ARBA" id="ARBA00023115"/>
    </source>
</evidence>
<dbReference type="GO" id="GO:0008295">
    <property type="term" value="P:spermidine biosynthetic process"/>
    <property type="evidence" value="ECO:0007669"/>
    <property type="project" value="UniProtKB-KW"/>
</dbReference>
<sequence length="133" mass="14870">MNSHVLVDCYGCPREKLTNIDFIRETLDTLPAKINMTKVASPSVFKYEGRRVEDSGVSGVVLIAESHISIHTFPDKGHAFIDIFSRKEFAVDQALNELITIFGATRHELKMLNVVSDLENQAPDLVGSPQIYH</sequence>
<dbReference type="InterPro" id="IPR016067">
    <property type="entry name" value="S-AdoMet_deCO2ase_core"/>
</dbReference>
<evidence type="ECO:0000256" key="1">
    <source>
        <dbReference type="ARBA" id="ARBA00001928"/>
    </source>
</evidence>
<keyword evidence="7" id="KW-0865">Zymogen</keyword>